<evidence type="ECO:0000313" key="6">
    <source>
        <dbReference type="Proteomes" id="UP001285636"/>
    </source>
</evidence>
<accession>A0AAJ2NSM1</accession>
<dbReference type="InterPro" id="IPR008920">
    <property type="entry name" value="TF_FadR/GntR_C"/>
</dbReference>
<name>A0AAJ2NSM1_ALKPS</name>
<organism evidence="5 6">
    <name type="scientific">Alkalihalophilus pseudofirmus</name>
    <name type="common">Bacillus pseudofirmus</name>
    <dbReference type="NCBI Taxonomy" id="79885"/>
    <lineage>
        <taxon>Bacteria</taxon>
        <taxon>Bacillati</taxon>
        <taxon>Bacillota</taxon>
        <taxon>Bacilli</taxon>
        <taxon>Bacillales</taxon>
        <taxon>Bacillaceae</taxon>
        <taxon>Alkalihalophilus</taxon>
    </lineage>
</organism>
<evidence type="ECO:0000259" key="4">
    <source>
        <dbReference type="Pfam" id="PF07729"/>
    </source>
</evidence>
<feature type="domain" description="GntR C-terminal" evidence="4">
    <location>
        <begin position="3"/>
        <end position="86"/>
    </location>
</feature>
<dbReference type="RefSeq" id="WP_323467921.1">
    <property type="nucleotide sequence ID" value="NZ_JAWJAY010000431.1"/>
</dbReference>
<keyword evidence="3" id="KW-0804">Transcription</keyword>
<keyword evidence="1" id="KW-0805">Transcription regulation</keyword>
<dbReference type="SUPFAM" id="SSF48008">
    <property type="entry name" value="GntR ligand-binding domain-like"/>
    <property type="match status" value="1"/>
</dbReference>
<dbReference type="AlphaFoldDB" id="A0AAJ2NSM1"/>
<comment type="caution">
    <text evidence="5">The sequence shown here is derived from an EMBL/GenBank/DDBJ whole genome shotgun (WGS) entry which is preliminary data.</text>
</comment>
<reference evidence="5" key="1">
    <citation type="submission" date="2023-10" db="EMBL/GenBank/DDBJ databases">
        <title>Screening of Alkalihalophilus pseudofirmusBZ-TG-HK211 and Its Alleviation of Salt Stress on Rapeseed Growth.</title>
        <authorList>
            <person name="Zhao B."/>
            <person name="Guo T."/>
        </authorList>
    </citation>
    <scope>NUCLEOTIDE SEQUENCE</scope>
    <source>
        <strain evidence="5">BZ-TG-HK211</strain>
    </source>
</reference>
<sequence>YVEEKDDRALFQLDEEFHYLLFKGCKKERVWDSIQQMNLHFKRVRFLRLKSDYHWDGIYEDHVDIYQAINDKNVKLAQDIMHRHLTRVWEDSSLL</sequence>
<proteinExistence type="predicted"/>
<dbReference type="Proteomes" id="UP001285636">
    <property type="component" value="Unassembled WGS sequence"/>
</dbReference>
<dbReference type="Pfam" id="PF07729">
    <property type="entry name" value="FCD"/>
    <property type="match status" value="1"/>
</dbReference>
<evidence type="ECO:0000256" key="1">
    <source>
        <dbReference type="ARBA" id="ARBA00023015"/>
    </source>
</evidence>
<dbReference type="Gene3D" id="1.20.120.530">
    <property type="entry name" value="GntR ligand-binding domain-like"/>
    <property type="match status" value="1"/>
</dbReference>
<evidence type="ECO:0000256" key="3">
    <source>
        <dbReference type="ARBA" id="ARBA00023163"/>
    </source>
</evidence>
<dbReference type="EMBL" id="JAWJAY010000431">
    <property type="protein sequence ID" value="MDV2887756.1"/>
    <property type="molecule type" value="Genomic_DNA"/>
</dbReference>
<keyword evidence="2" id="KW-0238">DNA-binding</keyword>
<evidence type="ECO:0000256" key="2">
    <source>
        <dbReference type="ARBA" id="ARBA00023125"/>
    </source>
</evidence>
<evidence type="ECO:0000313" key="5">
    <source>
        <dbReference type="EMBL" id="MDV2887756.1"/>
    </source>
</evidence>
<dbReference type="InterPro" id="IPR011711">
    <property type="entry name" value="GntR_C"/>
</dbReference>
<feature type="non-terminal residue" evidence="5">
    <location>
        <position position="95"/>
    </location>
</feature>
<dbReference type="GO" id="GO:0003677">
    <property type="term" value="F:DNA binding"/>
    <property type="evidence" value="ECO:0007669"/>
    <property type="project" value="UniProtKB-KW"/>
</dbReference>
<feature type="non-terminal residue" evidence="5">
    <location>
        <position position="1"/>
    </location>
</feature>
<protein>
    <submittedName>
        <fullName evidence="5">FCD domain-containing protein</fullName>
    </submittedName>
</protein>
<gene>
    <name evidence="5" type="ORF">RYX45_21555</name>
</gene>